<keyword evidence="3" id="KW-1185">Reference proteome</keyword>
<protein>
    <submittedName>
        <fullName evidence="2">Nipped-B-like protein B</fullName>
    </submittedName>
</protein>
<comment type="caution">
    <text evidence="1">The sequence shown here is derived from an EMBL/GenBank/DDBJ whole genome shotgun (WGS) entry which is preliminary data.</text>
</comment>
<dbReference type="EMBL" id="CAMXCT030000313">
    <property type="protein sequence ID" value="CAL4764319.1"/>
    <property type="molecule type" value="Genomic_DNA"/>
</dbReference>
<evidence type="ECO:0000313" key="1">
    <source>
        <dbReference type="EMBL" id="CAI3977007.1"/>
    </source>
</evidence>
<gene>
    <name evidence="1" type="ORF">C1SCF055_LOCUS5186</name>
</gene>
<organism evidence="1">
    <name type="scientific">Cladocopium goreaui</name>
    <dbReference type="NCBI Taxonomy" id="2562237"/>
    <lineage>
        <taxon>Eukaryota</taxon>
        <taxon>Sar</taxon>
        <taxon>Alveolata</taxon>
        <taxon>Dinophyceae</taxon>
        <taxon>Suessiales</taxon>
        <taxon>Symbiodiniaceae</taxon>
        <taxon>Cladocopium</taxon>
    </lineage>
</organism>
<name>A0A9P1BPF5_9DINO</name>
<accession>A0A9P1BPF5</accession>
<evidence type="ECO:0000313" key="2">
    <source>
        <dbReference type="EMBL" id="CAL4764319.1"/>
    </source>
</evidence>
<sequence>MELPEGRFNERLKAPCAAAQLPLISRSLSDFCQASSPTRKRSVPKTRGEWVGGAQRWRFRPKEEPERTLGDEPKTCPRAMHPLTASRWDAPARSAEDLELKKYGYHRNIPRTRGGAQSQSRLSLLVPPEHRANGESFDLPQVKRALAADGREARRKVKLETFGHIRVLRYEEPTCGRLVVQRWRPGYVDLKAPMPKESEATSTWQGGLRNNVCDNLVTFSGVF</sequence>
<dbReference type="EMBL" id="CAMXCT020000313">
    <property type="protein sequence ID" value="CAL1130382.1"/>
    <property type="molecule type" value="Genomic_DNA"/>
</dbReference>
<dbReference type="OrthoDB" id="10477024at2759"/>
<proteinExistence type="predicted"/>
<dbReference type="EMBL" id="CAMXCT010000313">
    <property type="protein sequence ID" value="CAI3977007.1"/>
    <property type="molecule type" value="Genomic_DNA"/>
</dbReference>
<dbReference type="Proteomes" id="UP001152797">
    <property type="component" value="Unassembled WGS sequence"/>
</dbReference>
<evidence type="ECO:0000313" key="3">
    <source>
        <dbReference type="Proteomes" id="UP001152797"/>
    </source>
</evidence>
<reference evidence="1" key="1">
    <citation type="submission" date="2022-10" db="EMBL/GenBank/DDBJ databases">
        <authorList>
            <person name="Chen Y."/>
            <person name="Dougan E. K."/>
            <person name="Chan C."/>
            <person name="Rhodes N."/>
            <person name="Thang M."/>
        </authorList>
    </citation>
    <scope>NUCLEOTIDE SEQUENCE</scope>
</reference>
<reference evidence="2 3" key="2">
    <citation type="submission" date="2024-05" db="EMBL/GenBank/DDBJ databases">
        <authorList>
            <person name="Chen Y."/>
            <person name="Shah S."/>
            <person name="Dougan E. K."/>
            <person name="Thang M."/>
            <person name="Chan C."/>
        </authorList>
    </citation>
    <scope>NUCLEOTIDE SEQUENCE [LARGE SCALE GENOMIC DNA]</scope>
</reference>
<dbReference type="AlphaFoldDB" id="A0A9P1BPF5"/>